<dbReference type="Proteomes" id="UP001460888">
    <property type="component" value="Unassembled WGS sequence"/>
</dbReference>
<keyword evidence="1" id="KW-0808">Transferase</keyword>
<dbReference type="PANTHER" id="PTHR34069">
    <property type="entry name" value="3-OXOACYL-[ACYL-CARRIER-PROTEIN] SYNTHASE 3"/>
    <property type="match status" value="1"/>
</dbReference>
<evidence type="ECO:0000259" key="3">
    <source>
        <dbReference type="Pfam" id="PF08541"/>
    </source>
</evidence>
<evidence type="ECO:0008006" key="7">
    <source>
        <dbReference type="Google" id="ProtNLM"/>
    </source>
</evidence>
<proteinExistence type="predicted"/>
<gene>
    <name evidence="5" type="ORF">SADO_14959</name>
</gene>
<dbReference type="InterPro" id="IPR016039">
    <property type="entry name" value="Thiolase-like"/>
</dbReference>
<dbReference type="InterPro" id="IPR013751">
    <property type="entry name" value="ACP_syn_III_N"/>
</dbReference>
<feature type="domain" description="Beta-ketoacyl-[acyl-carrier-protein] synthase III C-terminal" evidence="3">
    <location>
        <begin position="247"/>
        <end position="332"/>
    </location>
</feature>
<evidence type="ECO:0000259" key="4">
    <source>
        <dbReference type="Pfam" id="PF08545"/>
    </source>
</evidence>
<dbReference type="Gene3D" id="3.40.47.10">
    <property type="match status" value="1"/>
</dbReference>
<dbReference type="NCBIfam" id="NF005308">
    <property type="entry name" value="PRK06840.1"/>
    <property type="match status" value="1"/>
</dbReference>
<accession>A0ABV2B3T6</accession>
<dbReference type="RefSeq" id="WP_353112873.1">
    <property type="nucleotide sequence ID" value="NZ_APND01000005.1"/>
</dbReference>
<dbReference type="Pfam" id="PF08545">
    <property type="entry name" value="ACP_syn_III"/>
    <property type="match status" value="1"/>
</dbReference>
<feature type="domain" description="Beta-ketoacyl-[acyl-carrier-protein] synthase III N-terminal" evidence="4">
    <location>
        <begin position="108"/>
        <end position="189"/>
    </location>
</feature>
<evidence type="ECO:0000256" key="2">
    <source>
        <dbReference type="ARBA" id="ARBA00023315"/>
    </source>
</evidence>
<reference evidence="5 6" key="1">
    <citation type="submission" date="2013-03" db="EMBL/GenBank/DDBJ databases">
        <title>Salinisphaera dokdonensis CL-ES53 Genome Sequencing.</title>
        <authorList>
            <person name="Li C."/>
            <person name="Lai Q."/>
            <person name="Shao Z."/>
        </authorList>
    </citation>
    <scope>NUCLEOTIDE SEQUENCE [LARGE SCALE GENOMIC DNA]</scope>
    <source>
        <strain evidence="5 6">CL-ES53</strain>
    </source>
</reference>
<dbReference type="EMBL" id="APND01000005">
    <property type="protein sequence ID" value="MES1930560.1"/>
    <property type="molecule type" value="Genomic_DNA"/>
</dbReference>
<evidence type="ECO:0000313" key="5">
    <source>
        <dbReference type="EMBL" id="MES1930560.1"/>
    </source>
</evidence>
<evidence type="ECO:0000256" key="1">
    <source>
        <dbReference type="ARBA" id="ARBA00022679"/>
    </source>
</evidence>
<dbReference type="PANTHER" id="PTHR34069:SF3">
    <property type="entry name" value="ACYL-COA:ACYL-COA ALKYLTRANSFERASE"/>
    <property type="match status" value="1"/>
</dbReference>
<dbReference type="InterPro" id="IPR013747">
    <property type="entry name" value="ACP_syn_III_C"/>
</dbReference>
<comment type="caution">
    <text evidence="5">The sequence shown here is derived from an EMBL/GenBank/DDBJ whole genome shotgun (WGS) entry which is preliminary data.</text>
</comment>
<keyword evidence="6" id="KW-1185">Reference proteome</keyword>
<keyword evidence="2" id="KW-0012">Acyltransferase</keyword>
<sequence>MPRACVTGLGVYIPSGRISADEIAQASALPLQVITEKLGLLQKPAADEQDHPTTMALHAARRALDESGIHAREIDVVISITEEYKEYPVWTSGINLAHELGAHNAYAFDVGQKCGTGVLALKLARDLIVADPHVRTVLVAGGYRNGDLIDYRDPNVRFMYNLAAGAGAAIIQADAPGHEILGSSIITDGALSRDVLVPVGGTKAPITVATLGDYRLTVTDPAGMKRRLGECSVRNFLQVIREAVTRSDAALSDIAYLALLHMKRSAHKEVLALLDLPPERSIYLEHHGHIGQVDQILSLMLAREAGRLHHNELAVLVAAGIGYVWNALCLRWHDPA</sequence>
<dbReference type="Pfam" id="PF08541">
    <property type="entry name" value="ACP_syn_III_C"/>
    <property type="match status" value="1"/>
</dbReference>
<dbReference type="SUPFAM" id="SSF53901">
    <property type="entry name" value="Thiolase-like"/>
    <property type="match status" value="2"/>
</dbReference>
<evidence type="ECO:0000313" key="6">
    <source>
        <dbReference type="Proteomes" id="UP001460888"/>
    </source>
</evidence>
<name>A0ABV2B3T6_9GAMM</name>
<organism evidence="5 6">
    <name type="scientific">Salinisphaera dokdonensis CL-ES53</name>
    <dbReference type="NCBI Taxonomy" id="1304272"/>
    <lineage>
        <taxon>Bacteria</taxon>
        <taxon>Pseudomonadati</taxon>
        <taxon>Pseudomonadota</taxon>
        <taxon>Gammaproteobacteria</taxon>
        <taxon>Salinisphaerales</taxon>
        <taxon>Salinisphaeraceae</taxon>
        <taxon>Salinisphaera</taxon>
    </lineage>
</organism>
<protein>
    <recommendedName>
        <fullName evidence="7">3-oxoacyl-ACP synthase</fullName>
    </recommendedName>
</protein>